<dbReference type="GeneID" id="99641485"/>
<comment type="caution">
    <text evidence="1">The sequence shown here is derived from an EMBL/GenBank/DDBJ whole genome shotgun (WGS) entry which is preliminary data.</text>
</comment>
<sequence>MFIPNTLNLAAGSIDAIAQQFGMPKLQAPTENTGRAAGDYRTVDEITKNPLFDNLLTPLPADKMPTSAHLDPFTNPYAARLEEHRIDDFYDKVGGNWNDPSLSDSERADIAANAERVLEYIDSLGGNNSTVGDQMINGMSSALPRLYYNRLTTEHLTTEGSEARLLLNFADHGYDVFH</sequence>
<organism evidence="1 2">
    <name type="scientific">Pseudomonas syringae pv. avii</name>
    <dbReference type="NCBI Taxonomy" id="663959"/>
    <lineage>
        <taxon>Bacteria</taxon>
        <taxon>Pseudomonadati</taxon>
        <taxon>Pseudomonadota</taxon>
        <taxon>Gammaproteobacteria</taxon>
        <taxon>Pseudomonadales</taxon>
        <taxon>Pseudomonadaceae</taxon>
        <taxon>Pseudomonas</taxon>
        <taxon>Pseudomonas syringae</taxon>
    </lineage>
</organism>
<dbReference type="AlphaFoldDB" id="A0A3M5VJH6"/>
<protein>
    <submittedName>
        <fullName evidence="1">Uncharacterized protein</fullName>
    </submittedName>
</protein>
<accession>A0A3M5VJH6</accession>
<name>A0A3M5VJH6_PSESX</name>
<evidence type="ECO:0000313" key="1">
    <source>
        <dbReference type="EMBL" id="RMU57693.1"/>
    </source>
</evidence>
<dbReference type="EMBL" id="RBUA01000627">
    <property type="protein sequence ID" value="RMU57693.1"/>
    <property type="molecule type" value="Genomic_DNA"/>
</dbReference>
<gene>
    <name evidence="1" type="ORF">ALP29_04374</name>
</gene>
<proteinExistence type="predicted"/>
<dbReference type="Proteomes" id="UP000280395">
    <property type="component" value="Unassembled WGS sequence"/>
</dbReference>
<dbReference type="RefSeq" id="WP_019820397.1">
    <property type="nucleotide sequence ID" value="NZ_RBUA01000627.1"/>
</dbReference>
<evidence type="ECO:0000313" key="2">
    <source>
        <dbReference type="Proteomes" id="UP000280395"/>
    </source>
</evidence>
<reference evidence="1 2" key="1">
    <citation type="submission" date="2018-08" db="EMBL/GenBank/DDBJ databases">
        <title>Recombination of ecologically and evolutionarily significant loci maintains genetic cohesion in the Pseudomonas syringae species complex.</title>
        <authorList>
            <person name="Dillon M."/>
            <person name="Thakur S."/>
            <person name="Almeida R.N.D."/>
            <person name="Weir B.S."/>
            <person name="Guttman D.S."/>
        </authorList>
    </citation>
    <scope>NUCLEOTIDE SEQUENCE [LARGE SCALE GENOMIC DNA]</scope>
    <source>
        <strain evidence="1 2">ICMP 14479</strain>
    </source>
</reference>